<accession>A0A7J6I1Z2</accession>
<proteinExistence type="predicted"/>
<dbReference type="EMBL" id="JAATIQ010000013">
    <property type="protein sequence ID" value="KAF4401051.1"/>
    <property type="molecule type" value="Genomic_DNA"/>
</dbReference>
<protein>
    <submittedName>
        <fullName evidence="2">Uncharacterized protein</fullName>
    </submittedName>
</protein>
<dbReference type="AlphaFoldDB" id="A0A7J6I1Z2"/>
<evidence type="ECO:0000313" key="2">
    <source>
        <dbReference type="EMBL" id="KAF4401051.1"/>
    </source>
</evidence>
<sequence>MSCSSTCQPPQIFFTIFPFDKGLNYFSNFFPLNNTVLTHFRPYGNFNFMGQHKSRGQATSGTPLTTLSSVEFQPQWERNPPVEPCLRIWDCGAQDGTTRPLPWVRSKNPLGKKSNDDSFWAVPLK</sequence>
<feature type="region of interest" description="Disordered" evidence="1">
    <location>
        <begin position="96"/>
        <end position="115"/>
    </location>
</feature>
<gene>
    <name evidence="2" type="ORF">G4B88_013892</name>
</gene>
<name>A0A7J6I1Z2_CANSA</name>
<comment type="caution">
    <text evidence="2">The sequence shown here is derived from an EMBL/GenBank/DDBJ whole genome shotgun (WGS) entry which is preliminary data.</text>
</comment>
<evidence type="ECO:0000256" key="1">
    <source>
        <dbReference type="SAM" id="MobiDB-lite"/>
    </source>
</evidence>
<reference evidence="2 3" key="1">
    <citation type="journal article" date="2020" name="bioRxiv">
        <title>Sequence and annotation of 42 cannabis genomes reveals extensive copy number variation in cannabinoid synthesis and pathogen resistance genes.</title>
        <authorList>
            <person name="Mckernan K.J."/>
            <person name="Helbert Y."/>
            <person name="Kane L.T."/>
            <person name="Ebling H."/>
            <person name="Zhang L."/>
            <person name="Liu B."/>
            <person name="Eaton Z."/>
            <person name="Mclaughlin S."/>
            <person name="Kingan S."/>
            <person name="Baybayan P."/>
            <person name="Concepcion G."/>
            <person name="Jordan M."/>
            <person name="Riva A."/>
            <person name="Barbazuk W."/>
            <person name="Harkins T."/>
        </authorList>
    </citation>
    <scope>NUCLEOTIDE SEQUENCE [LARGE SCALE GENOMIC DNA]</scope>
    <source>
        <strain evidence="3">cv. Jamaican Lion 4</strain>
        <tissue evidence="2">Leaf</tissue>
    </source>
</reference>
<evidence type="ECO:0000313" key="3">
    <source>
        <dbReference type="Proteomes" id="UP000583929"/>
    </source>
</evidence>
<dbReference type="Proteomes" id="UP000583929">
    <property type="component" value="Unassembled WGS sequence"/>
</dbReference>
<keyword evidence="3" id="KW-1185">Reference proteome</keyword>
<organism evidence="2 3">
    <name type="scientific">Cannabis sativa</name>
    <name type="common">Hemp</name>
    <name type="synonym">Marijuana</name>
    <dbReference type="NCBI Taxonomy" id="3483"/>
    <lineage>
        <taxon>Eukaryota</taxon>
        <taxon>Viridiplantae</taxon>
        <taxon>Streptophyta</taxon>
        <taxon>Embryophyta</taxon>
        <taxon>Tracheophyta</taxon>
        <taxon>Spermatophyta</taxon>
        <taxon>Magnoliopsida</taxon>
        <taxon>eudicotyledons</taxon>
        <taxon>Gunneridae</taxon>
        <taxon>Pentapetalae</taxon>
        <taxon>rosids</taxon>
        <taxon>fabids</taxon>
        <taxon>Rosales</taxon>
        <taxon>Cannabaceae</taxon>
        <taxon>Cannabis</taxon>
    </lineage>
</organism>